<keyword evidence="3" id="KW-1003">Cell membrane</keyword>
<organism evidence="9 10">
    <name type="scientific">Paenibacillus nasutitermitis</name>
    <dbReference type="NCBI Taxonomy" id="1652958"/>
    <lineage>
        <taxon>Bacteria</taxon>
        <taxon>Bacillati</taxon>
        <taxon>Bacillota</taxon>
        <taxon>Bacilli</taxon>
        <taxon>Bacillales</taxon>
        <taxon>Paenibacillaceae</taxon>
        <taxon>Paenibacillus</taxon>
    </lineage>
</organism>
<dbReference type="EMBL" id="BMHP01000001">
    <property type="protein sequence ID" value="GGD56102.1"/>
    <property type="molecule type" value="Genomic_DNA"/>
</dbReference>
<dbReference type="SUPFAM" id="SSF161098">
    <property type="entry name" value="MetI-like"/>
    <property type="match status" value="1"/>
</dbReference>
<sequence length="299" mass="33289">MNVIKRNRKQKESMTGWLFILPSLIGFLLFTLIPVLLSLLLSFTNWNFLSGAGSIHFIGLDNYVKMWDDARFTASLRNNALFTLTVVPSVMLLSLLAAIALNKSAYLKSPIRLMIFMPYISSIVAVSIVWGILLNPSQGPVNALLHSVGIADPPGWLASSAWALPSVILITVWMNIGYNMIIYLAGLQGIPQDLYEASSIDGAGVFRQFRSVTLPMLSSTTFFVMITTIINSFQVFALVFIMTQGGPGTATTVITFYIYQAAFSFYDMGYASAMAWVLFAAILLITWIQWQRQQKWAHE</sequence>
<evidence type="ECO:0000256" key="7">
    <source>
        <dbReference type="RuleBase" id="RU363032"/>
    </source>
</evidence>
<feature type="transmembrane region" description="Helical" evidence="7">
    <location>
        <begin position="16"/>
        <end position="41"/>
    </location>
</feature>
<dbReference type="Pfam" id="PF00528">
    <property type="entry name" value="BPD_transp_1"/>
    <property type="match status" value="1"/>
</dbReference>
<reference evidence="9" key="2">
    <citation type="submission" date="2020-09" db="EMBL/GenBank/DDBJ databases">
        <authorList>
            <person name="Sun Q."/>
            <person name="Zhou Y."/>
        </authorList>
    </citation>
    <scope>NUCLEOTIDE SEQUENCE</scope>
    <source>
        <strain evidence="9">CGMCC 1.15178</strain>
    </source>
</reference>
<proteinExistence type="inferred from homology"/>
<evidence type="ECO:0000313" key="10">
    <source>
        <dbReference type="Proteomes" id="UP000612456"/>
    </source>
</evidence>
<comment type="similarity">
    <text evidence="7">Belongs to the binding-protein-dependent transport system permease family.</text>
</comment>
<keyword evidence="4 7" id="KW-0812">Transmembrane</keyword>
<dbReference type="Gene3D" id="1.10.3720.10">
    <property type="entry name" value="MetI-like"/>
    <property type="match status" value="1"/>
</dbReference>
<evidence type="ECO:0000256" key="6">
    <source>
        <dbReference type="ARBA" id="ARBA00023136"/>
    </source>
</evidence>
<dbReference type="Proteomes" id="UP000612456">
    <property type="component" value="Unassembled WGS sequence"/>
</dbReference>
<evidence type="ECO:0000259" key="8">
    <source>
        <dbReference type="PROSITE" id="PS50928"/>
    </source>
</evidence>
<feature type="transmembrane region" description="Helical" evidence="7">
    <location>
        <begin position="273"/>
        <end position="290"/>
    </location>
</feature>
<feature type="domain" description="ABC transmembrane type-1" evidence="8">
    <location>
        <begin position="76"/>
        <end position="289"/>
    </location>
</feature>
<evidence type="ECO:0000313" key="9">
    <source>
        <dbReference type="EMBL" id="GGD56102.1"/>
    </source>
</evidence>
<keyword evidence="6 7" id="KW-0472">Membrane</keyword>
<evidence type="ECO:0000256" key="2">
    <source>
        <dbReference type="ARBA" id="ARBA00022448"/>
    </source>
</evidence>
<dbReference type="SUPFAM" id="SSF160964">
    <property type="entry name" value="MalF N-terminal region-like"/>
    <property type="match status" value="1"/>
</dbReference>
<dbReference type="PANTHER" id="PTHR30193:SF37">
    <property type="entry name" value="INNER MEMBRANE ABC TRANSPORTER PERMEASE PROTEIN YCJO"/>
    <property type="match status" value="1"/>
</dbReference>
<dbReference type="InterPro" id="IPR051393">
    <property type="entry name" value="ABC_transporter_permease"/>
</dbReference>
<feature type="transmembrane region" description="Helical" evidence="7">
    <location>
        <begin position="80"/>
        <end position="101"/>
    </location>
</feature>
<dbReference type="PROSITE" id="PS50928">
    <property type="entry name" value="ABC_TM1"/>
    <property type="match status" value="1"/>
</dbReference>
<dbReference type="AlphaFoldDB" id="A0A917DP93"/>
<feature type="transmembrane region" description="Helical" evidence="7">
    <location>
        <begin position="154"/>
        <end position="174"/>
    </location>
</feature>
<comment type="caution">
    <text evidence="9">The sequence shown here is derived from an EMBL/GenBank/DDBJ whole genome shotgun (WGS) entry which is preliminary data.</text>
</comment>
<gene>
    <name evidence="9" type="ORF">GCM10010911_12270</name>
</gene>
<evidence type="ECO:0000256" key="1">
    <source>
        <dbReference type="ARBA" id="ARBA00004651"/>
    </source>
</evidence>
<comment type="subcellular location">
    <subcellularLocation>
        <location evidence="1 7">Cell membrane</location>
        <topology evidence="1 7">Multi-pass membrane protein</topology>
    </subcellularLocation>
</comment>
<dbReference type="PANTHER" id="PTHR30193">
    <property type="entry name" value="ABC TRANSPORTER PERMEASE PROTEIN"/>
    <property type="match status" value="1"/>
</dbReference>
<dbReference type="CDD" id="cd06261">
    <property type="entry name" value="TM_PBP2"/>
    <property type="match status" value="1"/>
</dbReference>
<feature type="transmembrane region" description="Helical" evidence="7">
    <location>
        <begin position="113"/>
        <end position="134"/>
    </location>
</feature>
<dbReference type="InterPro" id="IPR000515">
    <property type="entry name" value="MetI-like"/>
</dbReference>
<protein>
    <submittedName>
        <fullName evidence="9">ABC transporter permease</fullName>
    </submittedName>
</protein>
<keyword evidence="10" id="KW-1185">Reference proteome</keyword>
<accession>A0A917DP93</accession>
<evidence type="ECO:0000256" key="5">
    <source>
        <dbReference type="ARBA" id="ARBA00022989"/>
    </source>
</evidence>
<dbReference type="GO" id="GO:0005886">
    <property type="term" value="C:plasma membrane"/>
    <property type="evidence" value="ECO:0007669"/>
    <property type="project" value="UniProtKB-SubCell"/>
</dbReference>
<dbReference type="InterPro" id="IPR035906">
    <property type="entry name" value="MetI-like_sf"/>
</dbReference>
<evidence type="ECO:0000256" key="4">
    <source>
        <dbReference type="ARBA" id="ARBA00022692"/>
    </source>
</evidence>
<evidence type="ECO:0000256" key="3">
    <source>
        <dbReference type="ARBA" id="ARBA00022475"/>
    </source>
</evidence>
<keyword evidence="5 7" id="KW-1133">Transmembrane helix</keyword>
<name>A0A917DP93_9BACL</name>
<keyword evidence="2 7" id="KW-0813">Transport</keyword>
<dbReference type="GO" id="GO:0055085">
    <property type="term" value="P:transmembrane transport"/>
    <property type="evidence" value="ECO:0007669"/>
    <property type="project" value="InterPro"/>
</dbReference>
<reference evidence="9" key="1">
    <citation type="journal article" date="2014" name="Int. J. Syst. Evol. Microbiol.">
        <title>Complete genome sequence of Corynebacterium casei LMG S-19264T (=DSM 44701T), isolated from a smear-ripened cheese.</title>
        <authorList>
            <consortium name="US DOE Joint Genome Institute (JGI-PGF)"/>
            <person name="Walter F."/>
            <person name="Albersmeier A."/>
            <person name="Kalinowski J."/>
            <person name="Ruckert C."/>
        </authorList>
    </citation>
    <scope>NUCLEOTIDE SEQUENCE</scope>
    <source>
        <strain evidence="9">CGMCC 1.15178</strain>
    </source>
</reference>